<dbReference type="EMBL" id="HBUF01097878">
    <property type="protein sequence ID" value="CAG6637326.1"/>
    <property type="molecule type" value="Transcribed_RNA"/>
</dbReference>
<evidence type="ECO:0000313" key="1">
    <source>
        <dbReference type="EMBL" id="CAG6637326.1"/>
    </source>
</evidence>
<dbReference type="AlphaFoldDB" id="A0A8D8QSA2"/>
<protein>
    <submittedName>
        <fullName evidence="1">Uncharacterized protein</fullName>
    </submittedName>
</protein>
<reference evidence="1" key="1">
    <citation type="submission" date="2021-05" db="EMBL/GenBank/DDBJ databases">
        <authorList>
            <person name="Alioto T."/>
            <person name="Alioto T."/>
            <person name="Gomez Garrido J."/>
        </authorList>
    </citation>
    <scope>NUCLEOTIDE SEQUENCE</scope>
</reference>
<sequence>MIPSPKLNRSCQSKLVWLDMIKGHAMMLIEWTYLMSIAIHRVDVPFSEIGLTRKSRALPLPLVILSIKIQDEPITVGPTSLFQRISTDEDLVEFLKYMSWRFSLWLCSTRII</sequence>
<name>A0A8D8QSA2_9HEMI</name>
<proteinExistence type="predicted"/>
<organism evidence="1">
    <name type="scientific">Cacopsylla melanoneura</name>
    <dbReference type="NCBI Taxonomy" id="428564"/>
    <lineage>
        <taxon>Eukaryota</taxon>
        <taxon>Metazoa</taxon>
        <taxon>Ecdysozoa</taxon>
        <taxon>Arthropoda</taxon>
        <taxon>Hexapoda</taxon>
        <taxon>Insecta</taxon>
        <taxon>Pterygota</taxon>
        <taxon>Neoptera</taxon>
        <taxon>Paraneoptera</taxon>
        <taxon>Hemiptera</taxon>
        <taxon>Sternorrhyncha</taxon>
        <taxon>Psylloidea</taxon>
        <taxon>Psyllidae</taxon>
        <taxon>Psyllinae</taxon>
        <taxon>Cacopsylla</taxon>
    </lineage>
</organism>
<accession>A0A8D8QSA2</accession>